<dbReference type="OrthoDB" id="980645at2"/>
<evidence type="ECO:0000313" key="1">
    <source>
        <dbReference type="EMBL" id="KQK26143.1"/>
    </source>
</evidence>
<dbReference type="Proteomes" id="UP000051682">
    <property type="component" value="Unassembled WGS sequence"/>
</dbReference>
<name>A0A0Q3HTQ6_9FLAO</name>
<dbReference type="AlphaFoldDB" id="A0A0Q3HTQ6"/>
<dbReference type="EMBL" id="LLYZ01000005">
    <property type="protein sequence ID" value="KQK26143.1"/>
    <property type="molecule type" value="Genomic_DNA"/>
</dbReference>
<reference evidence="1 2" key="1">
    <citation type="submission" date="2015-10" db="EMBL/GenBank/DDBJ databases">
        <title>Chryseobacterium aquaticum genome.</title>
        <authorList>
            <person name="Newman J.D."/>
            <person name="Ferguson M.B."/>
            <person name="Miller J.R."/>
        </authorList>
    </citation>
    <scope>NUCLEOTIDE SEQUENCE [LARGE SCALE GENOMIC DNA]</scope>
    <source>
        <strain evidence="1 2">KCTC 12483</strain>
    </source>
</reference>
<organism evidence="1 2">
    <name type="scientific">Chryseobacterium aquaticum</name>
    <dbReference type="NCBI Taxonomy" id="452084"/>
    <lineage>
        <taxon>Bacteria</taxon>
        <taxon>Pseudomonadati</taxon>
        <taxon>Bacteroidota</taxon>
        <taxon>Flavobacteriia</taxon>
        <taxon>Flavobacteriales</taxon>
        <taxon>Weeksellaceae</taxon>
        <taxon>Chryseobacterium group</taxon>
        <taxon>Chryseobacterium</taxon>
    </lineage>
</organism>
<evidence type="ECO:0000313" key="2">
    <source>
        <dbReference type="Proteomes" id="UP000051682"/>
    </source>
</evidence>
<protein>
    <submittedName>
        <fullName evidence="1">Uncharacterized protein</fullName>
    </submittedName>
</protein>
<dbReference type="RefSeq" id="WP_056015185.1">
    <property type="nucleotide sequence ID" value="NZ_LLYZ01000005.1"/>
</dbReference>
<accession>A0A0Q3HTQ6</accession>
<sequence>MRLLLSLFIVFTIAVRPIMPVYNYVVNYDYIVENLCENRDKPELSCNGKCFLAKELSKTEKQSTQTFAKVISLDIFVPNDIFSFDSGTEYIDSVQYITEYINLYHSRYIFTIFHPPLFS</sequence>
<proteinExistence type="predicted"/>
<gene>
    <name evidence="1" type="ORF">AR438_11225</name>
</gene>
<keyword evidence="2" id="KW-1185">Reference proteome</keyword>
<comment type="caution">
    <text evidence="1">The sequence shown here is derived from an EMBL/GenBank/DDBJ whole genome shotgun (WGS) entry which is preliminary data.</text>
</comment>
<dbReference type="STRING" id="452084.AR438_11225"/>